<dbReference type="Proteomes" id="UP000593560">
    <property type="component" value="Unassembled WGS sequence"/>
</dbReference>
<protein>
    <submittedName>
        <fullName evidence="2">Uncharacterized protein</fullName>
    </submittedName>
</protein>
<dbReference type="AlphaFoldDB" id="A0A7J9H0U7"/>
<comment type="caution">
    <text evidence="2">The sequence shown here is derived from an EMBL/GenBank/DDBJ whole genome shotgun (WGS) entry which is preliminary data.</text>
</comment>
<dbReference type="EMBL" id="JABFAD010000007">
    <property type="protein sequence ID" value="MBA0803466.1"/>
    <property type="molecule type" value="Genomic_DNA"/>
</dbReference>
<name>A0A7J9H0U7_9ROSI</name>
<keyword evidence="3" id="KW-1185">Reference proteome</keyword>
<evidence type="ECO:0000313" key="2">
    <source>
        <dbReference type="EMBL" id="MBA0803466.1"/>
    </source>
</evidence>
<gene>
    <name evidence="2" type="ORF">Gohar_013675</name>
</gene>
<sequence>MNYKEIWALVCYHQWEQFCVTSTNNANISVVQEFYASLKDKLIKRGYNAVTTAVKGKGSWNYRPDTELPTNFNQAIMFPIAKMWMQFIGTRIAHALDVSNVKVFRVVLLYGILQQKNLCRALDLSRDETVHAKPKSWTFHPPSRNSSMSPSRGANEPNLTHHDEGVNLEEESTAQEYLGMEDKCKVTF</sequence>
<feature type="compositionally biased region" description="Low complexity" evidence="1">
    <location>
        <begin position="141"/>
        <end position="152"/>
    </location>
</feature>
<organism evidence="2 3">
    <name type="scientific">Gossypium harknessii</name>
    <dbReference type="NCBI Taxonomy" id="34285"/>
    <lineage>
        <taxon>Eukaryota</taxon>
        <taxon>Viridiplantae</taxon>
        <taxon>Streptophyta</taxon>
        <taxon>Embryophyta</taxon>
        <taxon>Tracheophyta</taxon>
        <taxon>Spermatophyta</taxon>
        <taxon>Magnoliopsida</taxon>
        <taxon>eudicotyledons</taxon>
        <taxon>Gunneridae</taxon>
        <taxon>Pentapetalae</taxon>
        <taxon>rosids</taxon>
        <taxon>malvids</taxon>
        <taxon>Malvales</taxon>
        <taxon>Malvaceae</taxon>
        <taxon>Malvoideae</taxon>
        <taxon>Gossypium</taxon>
    </lineage>
</organism>
<accession>A0A7J9H0U7</accession>
<evidence type="ECO:0000256" key="1">
    <source>
        <dbReference type="SAM" id="MobiDB-lite"/>
    </source>
</evidence>
<reference evidence="2 3" key="1">
    <citation type="journal article" date="2019" name="Genome Biol. Evol.">
        <title>Insights into the evolution of the New World diploid cottons (Gossypium, subgenus Houzingenia) based on genome sequencing.</title>
        <authorList>
            <person name="Grover C.E."/>
            <person name="Arick M.A. 2nd"/>
            <person name="Thrash A."/>
            <person name="Conover J.L."/>
            <person name="Sanders W.S."/>
            <person name="Peterson D.G."/>
            <person name="Frelichowski J.E."/>
            <person name="Scheffler J.A."/>
            <person name="Scheffler B.E."/>
            <person name="Wendel J.F."/>
        </authorList>
    </citation>
    <scope>NUCLEOTIDE SEQUENCE [LARGE SCALE GENOMIC DNA]</scope>
    <source>
        <strain evidence="2">0</strain>
        <tissue evidence="2">Leaf</tissue>
    </source>
</reference>
<dbReference type="OrthoDB" id="1001242at2759"/>
<evidence type="ECO:0000313" key="3">
    <source>
        <dbReference type="Proteomes" id="UP000593560"/>
    </source>
</evidence>
<feature type="region of interest" description="Disordered" evidence="1">
    <location>
        <begin position="133"/>
        <end position="167"/>
    </location>
</feature>
<proteinExistence type="predicted"/>